<proteinExistence type="predicted"/>
<sequence>MKSIEKRNAEIVAMFKKGNVTKVAIAKHFGVDEKTVRRAIKADSEGTGGAAGLKDKPAKAAKVKIVKGRTAQPDAIPVGTTVIVGSKVRLSAAGRKQYIDRPFNPHDSAGTVTKITRYVVHGYSVDWENGKSNVYSVEDLELVTVGKSASSVKQPVKASSPNSAKKVETVKKPTLQQTQAAQSVKDALQRGEKVEFIMTGDSITLTLGSDVELVDSTHQNYKAIQTAILSGDFKTAYQLMNVTKAIKLFSKGSITVKGDALYYGELEMRSTLVTRILDLMANGDDGFKKLVNFFERLMNNPSKQSVEQLWDFIAHLDVEIDEEGFIVGWKKVRNVGGRGRLSDSYTGKVPNDVGNIVEMPRHMVNDNRHQTCSQGLHVGAWSYVKGFSGDTIIKVRVDPADVVSVPSDYNGQKMRASKYLVLCVVDYKQQPVNFARAADVKRLHVKVGQQGQLLETIEL</sequence>
<evidence type="ECO:0000313" key="2">
    <source>
        <dbReference type="Proteomes" id="UP000434907"/>
    </source>
</evidence>
<keyword evidence="2" id="KW-1185">Reference proteome</keyword>
<reference evidence="1 2" key="1">
    <citation type="submission" date="2018-12" db="EMBL/GenBank/DDBJ databases">
        <authorList>
            <person name="Shneider M.M."/>
            <person name="Kabilov M.R."/>
            <person name="Miroshnikov K.A."/>
        </authorList>
    </citation>
    <scope>NUCLEOTIDE SEQUENCE [LARGE SCALE GENOMIC DNA]</scope>
</reference>
<name>A0A678ZJU9_9CAUD</name>
<accession>A0A678ZJU9</accession>
<gene>
    <name evidence="1" type="ORF">Arno18_2</name>
</gene>
<dbReference type="EMBL" id="MK290738">
    <property type="protein sequence ID" value="AZV02188.1"/>
    <property type="molecule type" value="Genomic_DNA"/>
</dbReference>
<organism evidence="1 2">
    <name type="scientific">Pectobacterium phage Arno18</name>
    <dbReference type="NCBI Taxonomy" id="2500578"/>
    <lineage>
        <taxon>Viruses</taxon>
        <taxon>Duplodnaviria</taxon>
        <taxon>Heunggongvirae</taxon>
        <taxon>Uroviricota</taxon>
        <taxon>Caudoviricetes</taxon>
        <taxon>Andersonviridae</taxon>
        <taxon>Andersonviridae incertae sedis</taxon>
        <taxon>Arnovirus</taxon>
        <taxon>Arnovirus arno18</taxon>
    </lineage>
</organism>
<evidence type="ECO:0008006" key="3">
    <source>
        <dbReference type="Google" id="ProtNLM"/>
    </source>
</evidence>
<evidence type="ECO:0000313" key="1">
    <source>
        <dbReference type="EMBL" id="AZV02188.1"/>
    </source>
</evidence>
<dbReference type="Proteomes" id="UP000434907">
    <property type="component" value="Segment"/>
</dbReference>
<protein>
    <recommendedName>
        <fullName evidence="3">RIIB protein</fullName>
    </recommendedName>
</protein>